<evidence type="ECO:0000313" key="1">
    <source>
        <dbReference type="EMBL" id="KAG0548793.1"/>
    </source>
</evidence>
<dbReference type="Proteomes" id="UP000807115">
    <property type="component" value="Chromosome 1"/>
</dbReference>
<accession>A0A921RZ90</accession>
<sequence length="69" mass="7836">MRDLEPTLEADRSAGKRFLNQSTLQVESSLMLSACRSSTLQTLLTIWMEEARVLVDSSEGMSRQPSMEW</sequence>
<protein>
    <submittedName>
        <fullName evidence="1">Uncharacterized protein</fullName>
    </submittedName>
</protein>
<reference evidence="1" key="2">
    <citation type="submission" date="2020-10" db="EMBL/GenBank/DDBJ databases">
        <authorList>
            <person name="Cooper E.A."/>
            <person name="Brenton Z.W."/>
            <person name="Flinn B.S."/>
            <person name="Jenkins J."/>
            <person name="Shu S."/>
            <person name="Flowers D."/>
            <person name="Luo F."/>
            <person name="Wang Y."/>
            <person name="Xia P."/>
            <person name="Barry K."/>
            <person name="Daum C."/>
            <person name="Lipzen A."/>
            <person name="Yoshinaga Y."/>
            <person name="Schmutz J."/>
            <person name="Saski C."/>
            <person name="Vermerris W."/>
            <person name="Kresovich S."/>
        </authorList>
    </citation>
    <scope>NUCLEOTIDE SEQUENCE</scope>
</reference>
<evidence type="ECO:0000313" key="2">
    <source>
        <dbReference type="Proteomes" id="UP000807115"/>
    </source>
</evidence>
<dbReference type="AlphaFoldDB" id="A0A921RZ90"/>
<organism evidence="1 2">
    <name type="scientific">Sorghum bicolor</name>
    <name type="common">Sorghum</name>
    <name type="synonym">Sorghum vulgare</name>
    <dbReference type="NCBI Taxonomy" id="4558"/>
    <lineage>
        <taxon>Eukaryota</taxon>
        <taxon>Viridiplantae</taxon>
        <taxon>Streptophyta</taxon>
        <taxon>Embryophyta</taxon>
        <taxon>Tracheophyta</taxon>
        <taxon>Spermatophyta</taxon>
        <taxon>Magnoliopsida</taxon>
        <taxon>Liliopsida</taxon>
        <taxon>Poales</taxon>
        <taxon>Poaceae</taxon>
        <taxon>PACMAD clade</taxon>
        <taxon>Panicoideae</taxon>
        <taxon>Andropogonodae</taxon>
        <taxon>Andropogoneae</taxon>
        <taxon>Sorghinae</taxon>
        <taxon>Sorghum</taxon>
    </lineage>
</organism>
<name>A0A921RZ90_SORBI</name>
<comment type="caution">
    <text evidence="1">The sequence shown here is derived from an EMBL/GenBank/DDBJ whole genome shotgun (WGS) entry which is preliminary data.</text>
</comment>
<proteinExistence type="predicted"/>
<reference evidence="1" key="1">
    <citation type="journal article" date="2019" name="BMC Genomics">
        <title>A new reference genome for Sorghum bicolor reveals high levels of sequence similarity between sweet and grain genotypes: implications for the genetics of sugar metabolism.</title>
        <authorList>
            <person name="Cooper E.A."/>
            <person name="Brenton Z.W."/>
            <person name="Flinn B.S."/>
            <person name="Jenkins J."/>
            <person name="Shu S."/>
            <person name="Flowers D."/>
            <person name="Luo F."/>
            <person name="Wang Y."/>
            <person name="Xia P."/>
            <person name="Barry K."/>
            <person name="Daum C."/>
            <person name="Lipzen A."/>
            <person name="Yoshinaga Y."/>
            <person name="Schmutz J."/>
            <person name="Saski C."/>
            <person name="Vermerris W."/>
            <person name="Kresovich S."/>
        </authorList>
    </citation>
    <scope>NUCLEOTIDE SEQUENCE</scope>
</reference>
<gene>
    <name evidence="1" type="ORF">BDA96_01G197900</name>
</gene>
<dbReference type="EMBL" id="CM027680">
    <property type="protein sequence ID" value="KAG0548793.1"/>
    <property type="molecule type" value="Genomic_DNA"/>
</dbReference>